<keyword evidence="2" id="KW-1185">Reference proteome</keyword>
<accession>A0ACB7X1L1</accession>
<sequence length="362" mass="40507">MGFVGFLKFAFKCFDLIAWPLFGLGCPLYASIRAIEKNSNSEMRNLVAYWILFSMVSLFELAFVKLIEWLPFWPYMKLVAMCLLVLPDFNGAFYAYECLLRPCLSVDPRAVIKYLLIQKRAVIKYFLIKKRAVIKYFVRSKEGKTLSAESFRALAERYAQENGYEALEKLLDLKSKHTKPDIGMEEIKAITNKEEKETAAAIQSKFQEPIVGKMDARAVEQPDKSPVAATKLSKVREPIVGKENASMGQLKDENPAVATEQVKFEEPILVQNEKKTVAAEEIKEKTVGATGEVNKAVEITSEKVQKEWTCALCQLTISSKQVNSSSGKKTQGQVSKSGSKQASEQKQGLLLFGSQSGAKEDP</sequence>
<reference evidence="1 2" key="1">
    <citation type="journal article" date="2021" name="Hortic Res">
        <title>High-quality reference genome and annotation aids understanding of berry development for evergreen blueberry (Vaccinium darrowii).</title>
        <authorList>
            <person name="Yu J."/>
            <person name="Hulse-Kemp A.M."/>
            <person name="Babiker E."/>
            <person name="Staton M."/>
        </authorList>
    </citation>
    <scope>NUCLEOTIDE SEQUENCE [LARGE SCALE GENOMIC DNA]</scope>
    <source>
        <strain evidence="2">cv. NJ 8807/NJ 8810</strain>
        <tissue evidence="1">Young leaf</tissue>
    </source>
</reference>
<comment type="caution">
    <text evidence="1">The sequence shown here is derived from an EMBL/GenBank/DDBJ whole genome shotgun (WGS) entry which is preliminary data.</text>
</comment>
<protein>
    <submittedName>
        <fullName evidence="1">Uncharacterized protein</fullName>
    </submittedName>
</protein>
<evidence type="ECO:0000313" key="1">
    <source>
        <dbReference type="EMBL" id="KAH7834562.1"/>
    </source>
</evidence>
<name>A0ACB7X1L1_9ERIC</name>
<dbReference type="Proteomes" id="UP000828048">
    <property type="component" value="Chromosome 2"/>
</dbReference>
<organism evidence="1 2">
    <name type="scientific">Vaccinium darrowii</name>
    <dbReference type="NCBI Taxonomy" id="229202"/>
    <lineage>
        <taxon>Eukaryota</taxon>
        <taxon>Viridiplantae</taxon>
        <taxon>Streptophyta</taxon>
        <taxon>Embryophyta</taxon>
        <taxon>Tracheophyta</taxon>
        <taxon>Spermatophyta</taxon>
        <taxon>Magnoliopsida</taxon>
        <taxon>eudicotyledons</taxon>
        <taxon>Gunneridae</taxon>
        <taxon>Pentapetalae</taxon>
        <taxon>asterids</taxon>
        <taxon>Ericales</taxon>
        <taxon>Ericaceae</taxon>
        <taxon>Vaccinioideae</taxon>
        <taxon>Vaccinieae</taxon>
        <taxon>Vaccinium</taxon>
    </lineage>
</organism>
<evidence type="ECO:0000313" key="2">
    <source>
        <dbReference type="Proteomes" id="UP000828048"/>
    </source>
</evidence>
<proteinExistence type="predicted"/>
<gene>
    <name evidence="1" type="ORF">Vadar_017373</name>
</gene>
<dbReference type="EMBL" id="CM037152">
    <property type="protein sequence ID" value="KAH7834562.1"/>
    <property type="molecule type" value="Genomic_DNA"/>
</dbReference>